<feature type="compositionally biased region" description="Basic and acidic residues" evidence="6">
    <location>
        <begin position="201"/>
        <end position="220"/>
    </location>
</feature>
<reference evidence="9" key="1">
    <citation type="journal article" date="2020" name="mSystems">
        <title>Genome- and Community-Level Interaction Insights into Carbon Utilization and Element Cycling Functions of Hydrothermarchaeota in Hydrothermal Sediment.</title>
        <authorList>
            <person name="Zhou Z."/>
            <person name="Liu Y."/>
            <person name="Xu W."/>
            <person name="Pan J."/>
            <person name="Luo Z.H."/>
            <person name="Li M."/>
        </authorList>
    </citation>
    <scope>NUCLEOTIDE SEQUENCE [LARGE SCALE GENOMIC DNA]</scope>
    <source>
        <strain evidence="9">SpSt-966</strain>
    </source>
</reference>
<dbReference type="InterPro" id="IPR020057">
    <property type="entry name" value="Ribosomal_bL25_b-dom"/>
</dbReference>
<dbReference type="InterPro" id="IPR020056">
    <property type="entry name" value="Rbsml_bL25/Gln-tRNA_synth_N"/>
</dbReference>
<keyword evidence="2 5" id="KW-0694">RNA-binding</keyword>
<dbReference type="InterPro" id="IPR001021">
    <property type="entry name" value="Ribosomal_bL25_long"/>
</dbReference>
<dbReference type="Pfam" id="PF14693">
    <property type="entry name" value="Ribosomal_TL5_C"/>
    <property type="match status" value="1"/>
</dbReference>
<feature type="region of interest" description="Disordered" evidence="6">
    <location>
        <begin position="189"/>
        <end position="220"/>
    </location>
</feature>
<keyword evidence="1 5" id="KW-0699">rRNA-binding</keyword>
<dbReference type="InterPro" id="IPR037121">
    <property type="entry name" value="Ribosomal_bL25_C"/>
</dbReference>
<dbReference type="Pfam" id="PF01386">
    <property type="entry name" value="Ribosomal_L25p"/>
    <property type="match status" value="1"/>
</dbReference>
<dbReference type="CDD" id="cd00495">
    <property type="entry name" value="Ribosomal_L25_TL5_CTC"/>
    <property type="match status" value="1"/>
</dbReference>
<dbReference type="GO" id="GO:0006412">
    <property type="term" value="P:translation"/>
    <property type="evidence" value="ECO:0007669"/>
    <property type="project" value="UniProtKB-UniRule"/>
</dbReference>
<comment type="similarity">
    <text evidence="5">Belongs to the bacterial ribosomal protein bL25 family. CTC subfamily.</text>
</comment>
<evidence type="ECO:0000256" key="2">
    <source>
        <dbReference type="ARBA" id="ARBA00022884"/>
    </source>
</evidence>
<dbReference type="AlphaFoldDB" id="A0A7V3VS59"/>
<proteinExistence type="inferred from homology"/>
<accession>A0A7V3VS59</accession>
<comment type="caution">
    <text evidence="9">The sequence shown here is derived from an EMBL/GenBank/DDBJ whole genome shotgun (WGS) entry which is preliminary data.</text>
</comment>
<name>A0A7V3VS59_9BACT</name>
<dbReference type="PANTHER" id="PTHR33284">
    <property type="entry name" value="RIBOSOMAL PROTEIN L25/GLN-TRNA SYNTHETASE, ANTI-CODON-BINDING DOMAIN-CONTAINING PROTEIN"/>
    <property type="match status" value="1"/>
</dbReference>
<evidence type="ECO:0000313" key="9">
    <source>
        <dbReference type="EMBL" id="HGE74732.1"/>
    </source>
</evidence>
<evidence type="ECO:0000256" key="3">
    <source>
        <dbReference type="ARBA" id="ARBA00022980"/>
    </source>
</evidence>
<dbReference type="EMBL" id="DTPE01000054">
    <property type="protein sequence ID" value="HGE74732.1"/>
    <property type="molecule type" value="Genomic_DNA"/>
</dbReference>
<evidence type="ECO:0000256" key="1">
    <source>
        <dbReference type="ARBA" id="ARBA00022730"/>
    </source>
</evidence>
<gene>
    <name evidence="5" type="primary">rplY</name>
    <name evidence="5" type="synonym">ctc</name>
    <name evidence="9" type="ORF">ENX73_01220</name>
</gene>
<comment type="function">
    <text evidence="5">This is one of the proteins that binds to the 5S RNA in the ribosome where it forms part of the central protuberance.</text>
</comment>
<protein>
    <recommendedName>
        <fullName evidence="5">Large ribosomal subunit protein bL25</fullName>
    </recommendedName>
    <alternativeName>
        <fullName evidence="5">General stress protein CTC</fullName>
    </alternativeName>
</protein>
<evidence type="ECO:0000256" key="4">
    <source>
        <dbReference type="ARBA" id="ARBA00023274"/>
    </source>
</evidence>
<evidence type="ECO:0000256" key="6">
    <source>
        <dbReference type="SAM" id="MobiDB-lite"/>
    </source>
</evidence>
<keyword evidence="4 5" id="KW-0687">Ribonucleoprotein</keyword>
<feature type="domain" description="Large ribosomal subunit protein bL25 beta" evidence="8">
    <location>
        <begin position="101"/>
        <end position="183"/>
    </location>
</feature>
<dbReference type="HAMAP" id="MF_01334">
    <property type="entry name" value="Ribosomal_bL25_CTC"/>
    <property type="match status" value="1"/>
</dbReference>
<evidence type="ECO:0000259" key="7">
    <source>
        <dbReference type="Pfam" id="PF01386"/>
    </source>
</evidence>
<dbReference type="PANTHER" id="PTHR33284:SF1">
    <property type="entry name" value="RIBOSOMAL PROTEIN L25_GLN-TRNA SYNTHETASE, ANTI-CODON-BINDING DOMAIN-CONTAINING PROTEIN"/>
    <property type="match status" value="1"/>
</dbReference>
<dbReference type="NCBIfam" id="TIGR00731">
    <property type="entry name" value="bL25_bact_ctc"/>
    <property type="match status" value="1"/>
</dbReference>
<dbReference type="InterPro" id="IPR011035">
    <property type="entry name" value="Ribosomal_bL25/Gln-tRNA_synth"/>
</dbReference>
<organism evidence="9">
    <name type="scientific">Mesoaciditoga lauensis</name>
    <dbReference type="NCBI Taxonomy" id="1495039"/>
    <lineage>
        <taxon>Bacteria</taxon>
        <taxon>Thermotogati</taxon>
        <taxon>Thermotogota</taxon>
        <taxon>Thermotogae</taxon>
        <taxon>Mesoaciditogales</taxon>
        <taxon>Mesoaciditogaceae</taxon>
        <taxon>Mesoaciditoga</taxon>
    </lineage>
</organism>
<dbReference type="InterPro" id="IPR029751">
    <property type="entry name" value="Ribosomal_L25_dom"/>
</dbReference>
<evidence type="ECO:0000259" key="8">
    <source>
        <dbReference type="Pfam" id="PF14693"/>
    </source>
</evidence>
<keyword evidence="3 5" id="KW-0689">Ribosomal protein</keyword>
<dbReference type="SUPFAM" id="SSF50715">
    <property type="entry name" value="Ribosomal protein L25-like"/>
    <property type="match status" value="1"/>
</dbReference>
<comment type="subunit">
    <text evidence="5">Part of the 50S ribosomal subunit; part of the 5S rRNA/L5/L18/L25 subcomplex. Contacts the 5S rRNA. Binds to the 5S rRNA independently of L5 and L18.</text>
</comment>
<dbReference type="GO" id="GO:0022625">
    <property type="term" value="C:cytosolic large ribosomal subunit"/>
    <property type="evidence" value="ECO:0007669"/>
    <property type="project" value="TreeGrafter"/>
</dbReference>
<dbReference type="Gene3D" id="2.170.120.20">
    <property type="entry name" value="Ribosomal protein L25, beta domain"/>
    <property type="match status" value="1"/>
</dbReference>
<dbReference type="GO" id="GO:0003735">
    <property type="term" value="F:structural constituent of ribosome"/>
    <property type="evidence" value="ECO:0007669"/>
    <property type="project" value="InterPro"/>
</dbReference>
<evidence type="ECO:0000256" key="5">
    <source>
        <dbReference type="HAMAP-Rule" id="MF_01334"/>
    </source>
</evidence>
<dbReference type="InterPro" id="IPR020930">
    <property type="entry name" value="Ribosomal_uL5_bac-type"/>
</dbReference>
<dbReference type="Gene3D" id="2.40.240.10">
    <property type="entry name" value="Ribosomal Protein L25, Chain P"/>
    <property type="match status" value="1"/>
</dbReference>
<dbReference type="GO" id="GO:0008097">
    <property type="term" value="F:5S rRNA binding"/>
    <property type="evidence" value="ECO:0007669"/>
    <property type="project" value="InterPro"/>
</dbReference>
<sequence>MAVQLKAAARKDIKAKNLIRKGEIPGIVYGPGRENIKVQISESELLSLVTKAKETTPVHIVVDVNGKNEERDVFIKTVQIHKVTGKIIHIDLYEPDPQKEMKFRVPIKFTGEAEGIKAGGIFDELMRDVDAETLPANIIEEIVFDVSKLKLGESIRVKDLTVPQNVKLLANPESVVAVIKAPRAEEIVSPAAEAVESAEPEAIKAKGKKEEEGQEEEKKS</sequence>
<feature type="domain" description="Large ribosomal subunit protein bL25 L25" evidence="7">
    <location>
        <begin position="5"/>
        <end position="92"/>
    </location>
</feature>